<gene>
    <name evidence="2" type="ORF">D7024_13205</name>
</gene>
<dbReference type="InterPro" id="IPR036366">
    <property type="entry name" value="PGBDSf"/>
</dbReference>
<sequence length="49" mass="5114">MPVPGGCGLNVTELQRELAAAGFDPGPVDGIFGLLTRRAVEAPQRYCGL</sequence>
<dbReference type="InterPro" id="IPR002477">
    <property type="entry name" value="Peptidoglycan-bd-like"/>
</dbReference>
<dbReference type="SUPFAM" id="SSF47090">
    <property type="entry name" value="PGBD-like"/>
    <property type="match status" value="1"/>
</dbReference>
<feature type="domain" description="Peptidoglycan binding-like" evidence="1">
    <location>
        <begin position="9"/>
        <end position="49"/>
    </location>
</feature>
<dbReference type="InterPro" id="IPR036365">
    <property type="entry name" value="PGBD-like_sf"/>
</dbReference>
<keyword evidence="3" id="KW-1185">Reference proteome</keyword>
<evidence type="ECO:0000259" key="1">
    <source>
        <dbReference type="Pfam" id="PF01471"/>
    </source>
</evidence>
<dbReference type="Proteomes" id="UP000271256">
    <property type="component" value="Unassembled WGS sequence"/>
</dbReference>
<dbReference type="Pfam" id="PF01471">
    <property type="entry name" value="PG_binding_1"/>
    <property type="match status" value="1"/>
</dbReference>
<reference evidence="2 3" key="1">
    <citation type="submission" date="2018-10" db="EMBL/GenBank/DDBJ databases">
        <authorList>
            <person name="Grouzdev D.S."/>
            <person name="Krutkina M.S."/>
            <person name="Tourova T.P."/>
            <person name="Nazina T.N."/>
        </authorList>
    </citation>
    <scope>NUCLEOTIDE SEQUENCE [LARGE SCALE GENOMIC DNA]</scope>
    <source>
        <strain evidence="2 3">435</strain>
    </source>
</reference>
<comment type="caution">
    <text evidence="2">The sequence shown here is derived from an EMBL/GenBank/DDBJ whole genome shotgun (WGS) entry which is preliminary data.</text>
</comment>
<name>A0A494WWA2_9FIRM</name>
<evidence type="ECO:0000313" key="2">
    <source>
        <dbReference type="EMBL" id="RKO67806.1"/>
    </source>
</evidence>
<dbReference type="AlphaFoldDB" id="A0A494WWA2"/>
<organism evidence="2 3">
    <name type="scientific">Desulfofundulus salinus</name>
    <dbReference type="NCBI Taxonomy" id="2419843"/>
    <lineage>
        <taxon>Bacteria</taxon>
        <taxon>Bacillati</taxon>
        <taxon>Bacillota</taxon>
        <taxon>Clostridia</taxon>
        <taxon>Eubacteriales</taxon>
        <taxon>Peptococcaceae</taxon>
        <taxon>Desulfofundulus</taxon>
    </lineage>
</organism>
<dbReference type="OrthoDB" id="9787225at2"/>
<evidence type="ECO:0000313" key="3">
    <source>
        <dbReference type="Proteomes" id="UP000271256"/>
    </source>
</evidence>
<dbReference type="RefSeq" id="WP_121452202.1">
    <property type="nucleotide sequence ID" value="NZ_RBWE01000001.1"/>
</dbReference>
<protein>
    <submittedName>
        <fullName evidence="2">Peptidoglycan-binding protein</fullName>
    </submittedName>
</protein>
<accession>A0A494WWA2</accession>
<dbReference type="Gene3D" id="1.10.101.10">
    <property type="entry name" value="PGBD-like superfamily/PGBD"/>
    <property type="match status" value="1"/>
</dbReference>
<proteinExistence type="predicted"/>
<dbReference type="EMBL" id="RBWE01000001">
    <property type="protein sequence ID" value="RKO67806.1"/>
    <property type="molecule type" value="Genomic_DNA"/>
</dbReference>